<evidence type="ECO:0000259" key="9">
    <source>
        <dbReference type="Pfam" id="PF00881"/>
    </source>
</evidence>
<gene>
    <name evidence="10" type="ORF">MCC93_26350</name>
    <name evidence="11" type="ORF">MON37_07465</name>
</gene>
<keyword evidence="6 7" id="KW-0520">NAD</keyword>
<dbReference type="EMBL" id="JUFZ01000138">
    <property type="protein sequence ID" value="KIC05906.1"/>
    <property type="molecule type" value="Genomic_DNA"/>
</dbReference>
<evidence type="ECO:0000313" key="10">
    <source>
        <dbReference type="EMBL" id="KIC05906.1"/>
    </source>
</evidence>
<dbReference type="RefSeq" id="WP_039410483.1">
    <property type="nucleotide sequence ID" value="NZ_CP094242.1"/>
</dbReference>
<evidence type="ECO:0000256" key="2">
    <source>
        <dbReference type="ARBA" id="ARBA00022630"/>
    </source>
</evidence>
<dbReference type="PANTHER" id="PTHR43821">
    <property type="entry name" value="NAD(P)H NITROREDUCTASE YDJA-RELATED"/>
    <property type="match status" value="1"/>
</dbReference>
<dbReference type="Gene3D" id="3.40.109.10">
    <property type="entry name" value="NADH Oxidase"/>
    <property type="match status" value="1"/>
</dbReference>
<evidence type="ECO:0000256" key="3">
    <source>
        <dbReference type="ARBA" id="ARBA00022643"/>
    </source>
</evidence>
<keyword evidence="4 7" id="KW-0521">NADP</keyword>
<reference evidence="10 12" key="1">
    <citation type="submission" date="2014-12" db="EMBL/GenBank/DDBJ databases">
        <title>Genome sequence of Morococcus cerebrosus.</title>
        <authorList>
            <person name="Shin S.-K."/>
            <person name="Yi H."/>
        </authorList>
    </citation>
    <scope>NUCLEOTIDE SEQUENCE [LARGE SCALE GENOMIC DNA]</scope>
    <source>
        <strain evidence="10 12">CIP 81.93</strain>
    </source>
</reference>
<dbReference type="EMBL" id="CP094242">
    <property type="protein sequence ID" value="UNV86531.1"/>
    <property type="molecule type" value="Genomic_DNA"/>
</dbReference>
<comment type="cofactor">
    <cofactor evidence="8">
        <name>FMN</name>
        <dbReference type="ChEBI" id="CHEBI:58210"/>
    </cofactor>
    <text evidence="8">Binds 1 FMN per subunit.</text>
</comment>
<feature type="binding site" description="in other chain" evidence="8">
    <location>
        <begin position="10"/>
        <end position="12"/>
    </location>
    <ligand>
        <name>FMN</name>
        <dbReference type="ChEBI" id="CHEBI:58210"/>
        <note>ligand shared between dimeric partners</note>
    </ligand>
</feature>
<dbReference type="GO" id="GO:0016491">
    <property type="term" value="F:oxidoreductase activity"/>
    <property type="evidence" value="ECO:0007669"/>
    <property type="project" value="UniProtKB-UniRule"/>
</dbReference>
<evidence type="ECO:0000313" key="12">
    <source>
        <dbReference type="Proteomes" id="UP000031390"/>
    </source>
</evidence>
<comment type="similarity">
    <text evidence="1 7">Belongs to the nitroreductase family.</text>
</comment>
<proteinExistence type="inferred from homology"/>
<feature type="binding site" description="in other chain" evidence="8">
    <location>
        <begin position="134"/>
        <end position="136"/>
    </location>
    <ligand>
        <name>FMN</name>
        <dbReference type="ChEBI" id="CHEBI:58210"/>
        <note>ligand shared between dimeric partners</note>
    </ligand>
</feature>
<dbReference type="Pfam" id="PF00881">
    <property type="entry name" value="Nitroreductase"/>
    <property type="match status" value="1"/>
</dbReference>
<dbReference type="InterPro" id="IPR029479">
    <property type="entry name" value="Nitroreductase"/>
</dbReference>
<accession>A0A0C1GKB1</accession>
<dbReference type="SUPFAM" id="SSF55469">
    <property type="entry name" value="FMN-dependent nitroreductase-like"/>
    <property type="match status" value="1"/>
</dbReference>
<dbReference type="InterPro" id="IPR026021">
    <property type="entry name" value="YdjA-like"/>
</dbReference>
<evidence type="ECO:0000256" key="7">
    <source>
        <dbReference type="PIRNR" id="PIRNR000232"/>
    </source>
</evidence>
<dbReference type="AlphaFoldDB" id="A0A0C1GKB1"/>
<evidence type="ECO:0000256" key="8">
    <source>
        <dbReference type="PIRSR" id="PIRSR000232-1"/>
    </source>
</evidence>
<dbReference type="CDD" id="cd02135">
    <property type="entry name" value="YdjA-like"/>
    <property type="match status" value="1"/>
</dbReference>
<keyword evidence="3 7" id="KW-0288">FMN</keyword>
<dbReference type="PATRIC" id="fig|1056807.3.peg.2525"/>
<feature type="domain" description="Nitroreductase" evidence="9">
    <location>
        <begin position="8"/>
        <end position="164"/>
    </location>
</feature>
<feature type="binding site" evidence="8">
    <location>
        <position position="39"/>
    </location>
    <ligand>
        <name>FMN</name>
        <dbReference type="ChEBI" id="CHEBI:58210"/>
        <note>ligand shared between dimeric partners</note>
    </ligand>
</feature>
<evidence type="ECO:0000256" key="6">
    <source>
        <dbReference type="ARBA" id="ARBA00023027"/>
    </source>
</evidence>
<reference evidence="11 13" key="2">
    <citation type="submission" date="2022-03" db="EMBL/GenBank/DDBJ databases">
        <title>Genome sequencing of Morococcus cerebrosus.</title>
        <authorList>
            <person name="Baek M.-G."/>
            <person name="Yi H."/>
        </authorList>
    </citation>
    <scope>NUCLEOTIDE SEQUENCE [LARGE SCALE GENOMIC DNA]</scope>
    <source>
        <strain evidence="11 13">CIP 81.93</strain>
    </source>
</reference>
<dbReference type="Proteomes" id="UP000829504">
    <property type="component" value="Chromosome"/>
</dbReference>
<dbReference type="Proteomes" id="UP000031390">
    <property type="component" value="Unassembled WGS sequence"/>
</dbReference>
<evidence type="ECO:0000313" key="11">
    <source>
        <dbReference type="EMBL" id="UNV86531.1"/>
    </source>
</evidence>
<dbReference type="EC" id="1.-.-.-" evidence="7"/>
<organism evidence="10 12">
    <name type="scientific">Morococcus cerebrosus</name>
    <dbReference type="NCBI Taxonomy" id="1056807"/>
    <lineage>
        <taxon>Bacteria</taxon>
        <taxon>Pseudomonadati</taxon>
        <taxon>Pseudomonadota</taxon>
        <taxon>Betaproteobacteria</taxon>
        <taxon>Neisseriales</taxon>
        <taxon>Neisseriaceae</taxon>
        <taxon>Morococcus</taxon>
    </lineage>
</organism>
<evidence type="ECO:0000256" key="1">
    <source>
        <dbReference type="ARBA" id="ARBA00007118"/>
    </source>
</evidence>
<dbReference type="PIRSF" id="PIRSF000232">
    <property type="entry name" value="YdjA"/>
    <property type="match status" value="1"/>
</dbReference>
<evidence type="ECO:0000256" key="4">
    <source>
        <dbReference type="ARBA" id="ARBA00022857"/>
    </source>
</evidence>
<dbReference type="PANTHER" id="PTHR43821:SF1">
    <property type="entry name" value="NAD(P)H NITROREDUCTASE YDJA-RELATED"/>
    <property type="match status" value="1"/>
</dbReference>
<protein>
    <recommendedName>
        <fullName evidence="7">Putative NAD(P)H nitroreductase</fullName>
        <ecNumber evidence="7">1.-.-.-</ecNumber>
    </recommendedName>
</protein>
<evidence type="ECO:0000256" key="5">
    <source>
        <dbReference type="ARBA" id="ARBA00023002"/>
    </source>
</evidence>
<keyword evidence="13" id="KW-1185">Reference proteome</keyword>
<dbReference type="InterPro" id="IPR000415">
    <property type="entry name" value="Nitroreductase-like"/>
</dbReference>
<keyword evidence="5 7" id="KW-0560">Oxidoreductase</keyword>
<sequence length="185" mass="20331">MDALHLLTTRRSSKKLTAPAPNAEQLEVMLQAATQVPDHGNMRPFRFTVIQSAEGLQRFREILCQTVTELNFGDDVMRKAERVGSMAPMVIGVTFAPNREVAKPKPEWEQMLSAGCAAYGLQLAASAQGFDNVWITGMWVNSPLLREAFGCSDKDKIIGLMMIGSPVEEGGGAKNTDLEQFVTTW</sequence>
<evidence type="ECO:0000313" key="13">
    <source>
        <dbReference type="Proteomes" id="UP000829504"/>
    </source>
</evidence>
<name>A0A0C1GKB1_9NEIS</name>
<dbReference type="InterPro" id="IPR052530">
    <property type="entry name" value="NAD(P)H_nitroreductase"/>
</dbReference>
<keyword evidence="2 7" id="KW-0285">Flavoprotein</keyword>